<reference evidence="3" key="2">
    <citation type="submission" date="2015-01" db="EMBL/GenBank/DDBJ databases">
        <title>Evolutionary Origins and Diversification of the Mycorrhizal Mutualists.</title>
        <authorList>
            <consortium name="DOE Joint Genome Institute"/>
            <consortium name="Mycorrhizal Genomics Consortium"/>
            <person name="Kohler A."/>
            <person name="Kuo A."/>
            <person name="Nagy L.G."/>
            <person name="Floudas D."/>
            <person name="Copeland A."/>
            <person name="Barry K.W."/>
            <person name="Cichocki N."/>
            <person name="Veneault-Fourrey C."/>
            <person name="LaButti K."/>
            <person name="Lindquist E.A."/>
            <person name="Lipzen A."/>
            <person name="Lundell T."/>
            <person name="Morin E."/>
            <person name="Murat C."/>
            <person name="Riley R."/>
            <person name="Ohm R."/>
            <person name="Sun H."/>
            <person name="Tunlid A."/>
            <person name="Henrissat B."/>
            <person name="Grigoriev I.V."/>
            <person name="Hibbett D.S."/>
            <person name="Martin F."/>
        </authorList>
    </citation>
    <scope>NUCLEOTIDE SEQUENCE [LARGE SCALE GENOMIC DNA]</scope>
    <source>
        <strain evidence="3">h7</strain>
    </source>
</reference>
<dbReference type="InterPro" id="IPR003615">
    <property type="entry name" value="HNH_nuc"/>
</dbReference>
<dbReference type="STRING" id="686832.A0A0C3C452"/>
<protein>
    <recommendedName>
        <fullName evidence="1">HNH nuclease domain-containing protein</fullName>
    </recommendedName>
</protein>
<keyword evidence="3" id="KW-1185">Reference proteome</keyword>
<dbReference type="HOGENOM" id="CLU_060365_0_0_1"/>
<feature type="domain" description="HNH nuclease" evidence="1">
    <location>
        <begin position="217"/>
        <end position="294"/>
    </location>
</feature>
<dbReference type="Pfam" id="PF13391">
    <property type="entry name" value="HNH_2"/>
    <property type="match status" value="1"/>
</dbReference>
<dbReference type="Proteomes" id="UP000053424">
    <property type="component" value="Unassembled WGS sequence"/>
</dbReference>
<name>A0A0C3C452_HEBCY</name>
<accession>A0A0C3C452</accession>
<dbReference type="EMBL" id="KN831791">
    <property type="protein sequence ID" value="KIM38381.1"/>
    <property type="molecule type" value="Genomic_DNA"/>
</dbReference>
<gene>
    <name evidence="2" type="ORF">M413DRAFT_447855</name>
</gene>
<sequence length="420" mass="46328">MAHTRHSSGASYSSTMSALTSISSSRSEDSMISIDFYKQVLEPIRQATAAGTPVSLDVLVDAAKQIINEKFAPKPQSIFEHQGVSLQLDKVMTAMLACADECGGKDGTRYVAGAVVACVKAGEDSEGIVGALRALGITWVTHLLFIFKTTGGHGNQHNDQPSQVATPTLDQTAVYLGEGVGNREDALRNDVILRDGYTCILTRMRDSSYPIAGSFRTLDLAAAHILRRAVGNFDPNHTSKSFQSAVTTFDILRNFTRLSEQTLQELHNHIDHPSNAMMLETNAHNAFDKFKWCLKATEVEHVYDLKVFDATKFFFDPPNNRITFVDHSEKFPVQRADALKRARCSFDLPNPVYLAIHAAIAGVLHMSGAGKFFDELLDKYKDDKARVSAVRCWPDLEALMERQSLTESLTHAFQSQVQVG</sequence>
<organism evidence="2 3">
    <name type="scientific">Hebeloma cylindrosporum</name>
    <dbReference type="NCBI Taxonomy" id="76867"/>
    <lineage>
        <taxon>Eukaryota</taxon>
        <taxon>Fungi</taxon>
        <taxon>Dikarya</taxon>
        <taxon>Basidiomycota</taxon>
        <taxon>Agaricomycotina</taxon>
        <taxon>Agaricomycetes</taxon>
        <taxon>Agaricomycetidae</taxon>
        <taxon>Agaricales</taxon>
        <taxon>Agaricineae</taxon>
        <taxon>Hymenogastraceae</taxon>
        <taxon>Hebeloma</taxon>
    </lineage>
</organism>
<evidence type="ECO:0000313" key="3">
    <source>
        <dbReference type="Proteomes" id="UP000053424"/>
    </source>
</evidence>
<evidence type="ECO:0000313" key="2">
    <source>
        <dbReference type="EMBL" id="KIM38381.1"/>
    </source>
</evidence>
<proteinExistence type="predicted"/>
<dbReference type="AlphaFoldDB" id="A0A0C3C452"/>
<dbReference type="OrthoDB" id="3163863at2759"/>
<reference evidence="2 3" key="1">
    <citation type="submission" date="2014-04" db="EMBL/GenBank/DDBJ databases">
        <authorList>
            <consortium name="DOE Joint Genome Institute"/>
            <person name="Kuo A."/>
            <person name="Gay G."/>
            <person name="Dore J."/>
            <person name="Kohler A."/>
            <person name="Nagy L.G."/>
            <person name="Floudas D."/>
            <person name="Copeland A."/>
            <person name="Barry K.W."/>
            <person name="Cichocki N."/>
            <person name="Veneault-Fourrey C."/>
            <person name="LaButti K."/>
            <person name="Lindquist E.A."/>
            <person name="Lipzen A."/>
            <person name="Lundell T."/>
            <person name="Morin E."/>
            <person name="Murat C."/>
            <person name="Sun H."/>
            <person name="Tunlid A."/>
            <person name="Henrissat B."/>
            <person name="Grigoriev I.V."/>
            <person name="Hibbett D.S."/>
            <person name="Martin F."/>
            <person name="Nordberg H.P."/>
            <person name="Cantor M.N."/>
            <person name="Hua S.X."/>
        </authorList>
    </citation>
    <scope>NUCLEOTIDE SEQUENCE [LARGE SCALE GENOMIC DNA]</scope>
    <source>
        <strain evidence="3">h7</strain>
    </source>
</reference>
<evidence type="ECO:0000259" key="1">
    <source>
        <dbReference type="Pfam" id="PF13391"/>
    </source>
</evidence>